<reference evidence="1" key="1">
    <citation type="submission" date="2013-02" db="EMBL/GenBank/DDBJ databases">
        <title>Immune-Related transcriptome of Coptotermes formosanus Shiraki workers: the defense mechanism.</title>
        <authorList>
            <person name="Hussain A."/>
            <person name="Li Y.F."/>
            <person name="Wen S.Y."/>
        </authorList>
    </citation>
    <scope>NUCLEOTIDE SEQUENCE</scope>
</reference>
<dbReference type="EMBL" id="KC632516">
    <property type="protein sequence ID" value="AGM32330.1"/>
    <property type="molecule type" value="mRNA"/>
</dbReference>
<sequence length="73" mass="8486">MEKKNETIFRESQAAVVRKAEVRRNIKRNAEDAIQAKIDYLLDRRMRLAALVAAERTQWEDELVACGYTFPST</sequence>
<dbReference type="AlphaFoldDB" id="R4UMJ2"/>
<protein>
    <submittedName>
        <fullName evidence="1">Uncharacterized protein</fullName>
    </submittedName>
</protein>
<accession>R4UMJ2</accession>
<organism evidence="1">
    <name type="scientific">Coptotermes formosanus</name>
    <name type="common">Formosan subterranean termite</name>
    <dbReference type="NCBI Taxonomy" id="36987"/>
    <lineage>
        <taxon>Eukaryota</taxon>
        <taxon>Metazoa</taxon>
        <taxon>Ecdysozoa</taxon>
        <taxon>Arthropoda</taxon>
        <taxon>Hexapoda</taxon>
        <taxon>Insecta</taxon>
        <taxon>Pterygota</taxon>
        <taxon>Neoptera</taxon>
        <taxon>Polyneoptera</taxon>
        <taxon>Dictyoptera</taxon>
        <taxon>Blattodea</taxon>
        <taxon>Blattoidea</taxon>
        <taxon>Termitoidae</taxon>
        <taxon>Rhinotermitidae</taxon>
        <taxon>Coptotermes</taxon>
    </lineage>
</organism>
<name>R4UMJ2_COPFO</name>
<proteinExistence type="evidence at transcript level"/>
<evidence type="ECO:0000313" key="1">
    <source>
        <dbReference type="EMBL" id="AGM32330.1"/>
    </source>
</evidence>